<proteinExistence type="predicted"/>
<dbReference type="RefSeq" id="WP_005744013.1">
    <property type="nucleotide sequence ID" value="NZ_CP031225.1"/>
</dbReference>
<evidence type="ECO:0000313" key="1">
    <source>
        <dbReference type="EMBL" id="AXH54249.1"/>
    </source>
</evidence>
<accession>A0AAD0LUG5</accession>
<gene>
    <name evidence="1" type="ORF">PLA107_002085</name>
</gene>
<dbReference type="AlphaFoldDB" id="A0AAD0LUG5"/>
<evidence type="ECO:0000313" key="2">
    <source>
        <dbReference type="Proteomes" id="UP000006426"/>
    </source>
</evidence>
<dbReference type="EMBL" id="CP031225">
    <property type="protein sequence ID" value="AXH54249.1"/>
    <property type="molecule type" value="Genomic_DNA"/>
</dbReference>
<protein>
    <recommendedName>
        <fullName evidence="3">Restriction endonuclease</fullName>
    </recommendedName>
</protein>
<organism evidence="1 2">
    <name type="scientific">Pseudomonas amygdali pv. lachrymans str. M301315</name>
    <dbReference type="NCBI Taxonomy" id="629260"/>
    <lineage>
        <taxon>Bacteria</taxon>
        <taxon>Pseudomonadati</taxon>
        <taxon>Pseudomonadota</taxon>
        <taxon>Gammaproteobacteria</taxon>
        <taxon>Pseudomonadales</taxon>
        <taxon>Pseudomonadaceae</taxon>
        <taxon>Pseudomonas</taxon>
        <taxon>Pseudomonas amygdali</taxon>
    </lineage>
</organism>
<reference evidence="1 2" key="1">
    <citation type="journal article" date="2011" name="PLoS Pathog.">
        <title>Dynamic evolution of pathogenicity revealed by sequencing and comparative genomics of 19 Pseudomonas syringae isolates.</title>
        <authorList>
            <person name="Baltrus D.A."/>
            <person name="Nishimura M.T."/>
            <person name="Romanchuk A."/>
            <person name="Chang J.H."/>
            <person name="Mukhtar M.S."/>
            <person name="Cherkis K."/>
            <person name="Roach J."/>
            <person name="Grant S.R."/>
            <person name="Jones C.D."/>
            <person name="Dangl J.L."/>
        </authorList>
    </citation>
    <scope>NUCLEOTIDE SEQUENCE [LARGE SCALE GENOMIC DNA]</scope>
    <source>
        <strain evidence="1 2">M301315</strain>
    </source>
</reference>
<name>A0AAD0LUG5_PSEAV</name>
<evidence type="ECO:0008006" key="3">
    <source>
        <dbReference type="Google" id="ProtNLM"/>
    </source>
</evidence>
<dbReference type="Proteomes" id="UP000006426">
    <property type="component" value="Chromosome"/>
</dbReference>
<sequence length="418" mass="48103">MSDKVSKLPFHIFLKNKPTKPWDDYIKENIVEIKTFDELIEGNIFLRDLKKPDAWKEVAKTLLALGIEPALIGQGFDINSIMGSVGEALTELLLPGDDIPINNKGYDINHKGNYIEVKSTVTKKVKMSNAQYRQADYLIMHRYYKKSGNYYNSYLIPMRVLQNYKPNRENSVSVDLEVDKWARNLIITPQRLIAFFDRIIDLSTLESNPPCLACHTKVMLRGEPDLKMLVESCVFCDCLLWEQRYAQYERSFYASHSKASSHAATSTERDQKTLTEHKLSKWQFSRTSTADGNHILIKSVPAHFTVTDNLISIHFCPSHYSISKPTRDAVNVGGNFYDLYRLLQLYNQRENMPVREFFISLSQGNLTLSVRSGMATMGSDGKRMEFRIDQLAESSLQMNIVRWMQDLQLACLPPLRVY</sequence>